<organism evidence="1 2">
    <name type="scientific">Nonomuraea thailandensis</name>
    <dbReference type="NCBI Taxonomy" id="1188745"/>
    <lineage>
        <taxon>Bacteria</taxon>
        <taxon>Bacillati</taxon>
        <taxon>Actinomycetota</taxon>
        <taxon>Actinomycetes</taxon>
        <taxon>Streptosporangiales</taxon>
        <taxon>Streptosporangiaceae</taxon>
        <taxon>Nonomuraea</taxon>
    </lineage>
</organism>
<reference evidence="1" key="1">
    <citation type="submission" date="2022-06" db="EMBL/GenBank/DDBJ databases">
        <title>Sequencing the genomes of 1000 actinobacteria strains.</title>
        <authorList>
            <person name="Klenk H.-P."/>
        </authorList>
    </citation>
    <scope>NUCLEOTIDE SEQUENCE</scope>
    <source>
        <strain evidence="1">DSM 46694</strain>
    </source>
</reference>
<keyword evidence="2" id="KW-1185">Reference proteome</keyword>
<evidence type="ECO:0000313" key="1">
    <source>
        <dbReference type="EMBL" id="MCP2356652.1"/>
    </source>
</evidence>
<evidence type="ECO:0000313" key="2">
    <source>
        <dbReference type="Proteomes" id="UP001139648"/>
    </source>
</evidence>
<protein>
    <submittedName>
        <fullName evidence="1">Uncharacterized protein</fullName>
    </submittedName>
</protein>
<proteinExistence type="predicted"/>
<dbReference type="Proteomes" id="UP001139648">
    <property type="component" value="Unassembled WGS sequence"/>
</dbReference>
<sequence>MNEYEAIVQSLSDIDQRIRQDNTGVFTEMLILFDHVLVARTQPYSGYDGYQVGGRDLRYALVNPLSGARNTRRPYYVGNQEANISLADSEVVSMEQAWQWMTAWKAGHAAYRQQLVQQQQAWREAMEAGASDMRAREYERLRMEEEPLPPPPQIWGPVQEKAWQAEVDRGEAAANEVLKDWDSRPRWVTVVLVGNIGPCDGCKARLKVFLYDLSAEMFPKALVMVKAVYTGQEHKPGVRGDTDRLQTEYGYPDRAQQVEYRSATGTVWRPWARIVTPWPVQ</sequence>
<dbReference type="RefSeq" id="WP_253743701.1">
    <property type="nucleotide sequence ID" value="NZ_BAABKA010000100.1"/>
</dbReference>
<name>A0A9X2GFB7_9ACTN</name>
<comment type="caution">
    <text evidence="1">The sequence shown here is derived from an EMBL/GenBank/DDBJ whole genome shotgun (WGS) entry which is preliminary data.</text>
</comment>
<accession>A0A9X2GFB7</accession>
<dbReference type="AlphaFoldDB" id="A0A9X2GFB7"/>
<gene>
    <name evidence="1" type="ORF">HD597_003672</name>
</gene>
<dbReference type="EMBL" id="JAMZEB010000002">
    <property type="protein sequence ID" value="MCP2356652.1"/>
    <property type="molecule type" value="Genomic_DNA"/>
</dbReference>